<dbReference type="RefSeq" id="XP_019531834.2">
    <property type="nucleotide sequence ID" value="XM_019676289.3"/>
</dbReference>
<dbReference type="Proteomes" id="UP000069940">
    <property type="component" value="Unassembled WGS sequence"/>
</dbReference>
<dbReference type="PANTHER" id="PTHR23301">
    <property type="entry name" value="CHITIN BINDING PERITROPHIN-A"/>
    <property type="match status" value="1"/>
</dbReference>
<dbReference type="Pfam" id="PF01607">
    <property type="entry name" value="CBM_14"/>
    <property type="match status" value="3"/>
</dbReference>
<dbReference type="EnsemblMetazoa" id="AALFPA23_022451.R33333">
    <property type="protein sequence ID" value="AALFPA23_022451.P33333"/>
    <property type="gene ID" value="AALFPA23_022451"/>
</dbReference>
<evidence type="ECO:0000256" key="4">
    <source>
        <dbReference type="ARBA" id="ARBA00023157"/>
    </source>
</evidence>
<feature type="region of interest" description="Disordered" evidence="6">
    <location>
        <begin position="86"/>
        <end position="119"/>
    </location>
</feature>
<evidence type="ECO:0000256" key="7">
    <source>
        <dbReference type="SAM" id="SignalP"/>
    </source>
</evidence>
<feature type="compositionally biased region" description="Polar residues" evidence="6">
    <location>
        <begin position="98"/>
        <end position="114"/>
    </location>
</feature>
<reference evidence="10" key="1">
    <citation type="journal article" date="2015" name="Proc. Natl. Acad. Sci. U.S.A.">
        <title>Genome sequence of the Asian Tiger mosquito, Aedes albopictus, reveals insights into its biology, genetics, and evolution.</title>
        <authorList>
            <person name="Chen X.G."/>
            <person name="Jiang X."/>
            <person name="Gu J."/>
            <person name="Xu M."/>
            <person name="Wu Y."/>
            <person name="Deng Y."/>
            <person name="Zhang C."/>
            <person name="Bonizzoni M."/>
            <person name="Dermauw W."/>
            <person name="Vontas J."/>
            <person name="Armbruster P."/>
            <person name="Huang X."/>
            <person name="Yang Y."/>
            <person name="Zhang H."/>
            <person name="He W."/>
            <person name="Peng H."/>
            <person name="Liu Y."/>
            <person name="Wu K."/>
            <person name="Chen J."/>
            <person name="Lirakis M."/>
            <person name="Topalis P."/>
            <person name="Van Leeuwen T."/>
            <person name="Hall A.B."/>
            <person name="Jiang X."/>
            <person name="Thorpe C."/>
            <person name="Mueller R.L."/>
            <person name="Sun C."/>
            <person name="Waterhouse R.M."/>
            <person name="Yan G."/>
            <person name="Tu Z.J."/>
            <person name="Fang X."/>
            <person name="James A.A."/>
        </authorList>
    </citation>
    <scope>NUCLEOTIDE SEQUENCE [LARGE SCALE GENOMIC DNA]</scope>
    <source>
        <strain evidence="10">Foshan</strain>
    </source>
</reference>
<keyword evidence="1" id="KW-0147">Chitin-binding</keyword>
<dbReference type="PROSITE" id="PS50940">
    <property type="entry name" value="CHIT_BIND_II"/>
    <property type="match status" value="3"/>
</dbReference>
<feature type="domain" description="Chitin-binding type-2" evidence="8">
    <location>
        <begin position="25"/>
        <end position="83"/>
    </location>
</feature>
<dbReference type="InterPro" id="IPR051940">
    <property type="entry name" value="Chitin_bind-dev_reg"/>
</dbReference>
<dbReference type="Gene3D" id="2.170.140.10">
    <property type="entry name" value="Chitin binding domain"/>
    <property type="match status" value="3"/>
</dbReference>
<organism evidence="9 10">
    <name type="scientific">Aedes albopictus</name>
    <name type="common">Asian tiger mosquito</name>
    <name type="synonym">Stegomyia albopicta</name>
    <dbReference type="NCBI Taxonomy" id="7160"/>
    <lineage>
        <taxon>Eukaryota</taxon>
        <taxon>Metazoa</taxon>
        <taxon>Ecdysozoa</taxon>
        <taxon>Arthropoda</taxon>
        <taxon>Hexapoda</taxon>
        <taxon>Insecta</taxon>
        <taxon>Pterygota</taxon>
        <taxon>Neoptera</taxon>
        <taxon>Endopterygota</taxon>
        <taxon>Diptera</taxon>
        <taxon>Nematocera</taxon>
        <taxon>Culicoidea</taxon>
        <taxon>Culicidae</taxon>
        <taxon>Culicinae</taxon>
        <taxon>Aedini</taxon>
        <taxon>Aedes</taxon>
        <taxon>Stegomyia</taxon>
    </lineage>
</organism>
<keyword evidence="4" id="KW-1015">Disulfide bond</keyword>
<dbReference type="SUPFAM" id="SSF57625">
    <property type="entry name" value="Invertebrate chitin-binding proteins"/>
    <property type="match status" value="3"/>
</dbReference>
<evidence type="ECO:0000256" key="2">
    <source>
        <dbReference type="ARBA" id="ARBA00022729"/>
    </source>
</evidence>
<dbReference type="InterPro" id="IPR036508">
    <property type="entry name" value="Chitin-bd_dom_sf"/>
</dbReference>
<feature type="domain" description="Chitin-binding type-2" evidence="8">
    <location>
        <begin position="113"/>
        <end position="172"/>
    </location>
</feature>
<protein>
    <recommendedName>
        <fullName evidence="8">Chitin-binding type-2 domain-containing protein</fullName>
    </recommendedName>
</protein>
<reference evidence="9" key="2">
    <citation type="submission" date="2025-05" db="UniProtKB">
        <authorList>
            <consortium name="EnsemblMetazoa"/>
        </authorList>
    </citation>
    <scope>IDENTIFICATION</scope>
    <source>
        <strain evidence="9">Foshan</strain>
    </source>
</reference>
<keyword evidence="2 7" id="KW-0732">Signal</keyword>
<accession>A0ABM1ZX71</accession>
<feature type="domain" description="Chitin-binding type-2" evidence="8">
    <location>
        <begin position="175"/>
        <end position="227"/>
    </location>
</feature>
<evidence type="ECO:0000256" key="3">
    <source>
        <dbReference type="ARBA" id="ARBA00022737"/>
    </source>
</evidence>
<feature type="chain" id="PRO_5046298402" description="Chitin-binding type-2 domain-containing protein" evidence="7">
    <location>
        <begin position="21"/>
        <end position="227"/>
    </location>
</feature>
<keyword evidence="3" id="KW-0677">Repeat</keyword>
<dbReference type="InterPro" id="IPR002557">
    <property type="entry name" value="Chitin-bd_dom"/>
</dbReference>
<evidence type="ECO:0000256" key="5">
    <source>
        <dbReference type="ARBA" id="ARBA00023180"/>
    </source>
</evidence>
<proteinExistence type="predicted"/>
<sequence length="227" mass="24775">MRRVAFHVFILAFVIAYASCQVANPEACLELPDGSKIPSISLCNQFYVCDGGMLSEEGTCPSNMLFDSDNGVCDFAENVDCKGVPSPGFEPTDPPADTTLSPDTTAAPTSSPAQSCPPEDPAEPVFLPVKNDCSSYILCYHGREIVQSCPPNLYWNNASYECDSVSVANCKQIDKFGCPSEGIDFLPHPDTCRKFIYCRDGFSREQSCAFLKMFDVEQKTCVFGISC</sequence>
<evidence type="ECO:0000259" key="8">
    <source>
        <dbReference type="PROSITE" id="PS50940"/>
    </source>
</evidence>
<evidence type="ECO:0000256" key="6">
    <source>
        <dbReference type="SAM" id="MobiDB-lite"/>
    </source>
</evidence>
<dbReference type="PANTHER" id="PTHR23301:SF0">
    <property type="entry name" value="CHITIN-BINDING TYPE-2 DOMAIN-CONTAINING PROTEIN-RELATED"/>
    <property type="match status" value="1"/>
</dbReference>
<dbReference type="GeneID" id="109403458"/>
<keyword evidence="5" id="KW-0325">Glycoprotein</keyword>
<keyword evidence="10" id="KW-1185">Reference proteome</keyword>
<name>A0ABM1ZX71_AEDAL</name>
<evidence type="ECO:0000256" key="1">
    <source>
        <dbReference type="ARBA" id="ARBA00022669"/>
    </source>
</evidence>
<evidence type="ECO:0000313" key="9">
    <source>
        <dbReference type="EnsemblMetazoa" id="AALFPA23_022451.P33333"/>
    </source>
</evidence>
<feature type="signal peptide" evidence="7">
    <location>
        <begin position="1"/>
        <end position="20"/>
    </location>
</feature>
<evidence type="ECO:0000313" key="10">
    <source>
        <dbReference type="Proteomes" id="UP000069940"/>
    </source>
</evidence>
<dbReference type="SMART" id="SM00494">
    <property type="entry name" value="ChtBD2"/>
    <property type="match status" value="3"/>
</dbReference>